<comment type="subcellular location">
    <subcellularLocation>
        <location evidence="1">Membrane</location>
        <topology evidence="1">Multi-pass membrane protein</topology>
    </subcellularLocation>
</comment>
<sequence>MDCAAWRVGTNSCAVPPAKAPTAPDPAANAPEWREKEKALVRRLDLTFMPLLWILYFHNYLDRNNIAQARLSSFEEDLGLEGTDFNSAITTLTAGYMVGQIPSNMLLTRIRPGIYLSCCAFLWSILSACTAAVQNHGQLLAVRFFLGLAEAPFFPGAVYVLSSWYTRAELARRITSLYAALCIAMGCSGLIAAGVFSNLEGAMGLAGWQWLFIIEASTGAFFSFLGPFFIPDFPHSNSGAGTIWLTEDQRNFAAVRLAADRVSEPRAKESVWNGLKLVLTDVKAWVFCLLGASISCAYGFNNFYPSIVRSLGLGSRIRTVLLTAPPYFMTAITAMLLAWSSDRRKERGWHMTVPMCITLAAYIISAATLSVGARYFASFMYIGGSFSANPLLATWIATTLGRTPEKRAAGIAFCNVASFFGNLVSPYFFPQSDEPRYLMAMLIMGAFSASTIGCILFMKWILVKENRKLKETADRDGTPYVPFTT</sequence>
<dbReference type="PROSITE" id="PS50850">
    <property type="entry name" value="MFS"/>
    <property type="match status" value="1"/>
</dbReference>
<dbReference type="Gene3D" id="1.20.1250.20">
    <property type="entry name" value="MFS general substrate transporter like domains"/>
    <property type="match status" value="2"/>
</dbReference>
<dbReference type="OrthoDB" id="2250022at2759"/>
<dbReference type="SUPFAM" id="SSF103473">
    <property type="entry name" value="MFS general substrate transporter"/>
    <property type="match status" value="1"/>
</dbReference>
<keyword evidence="9" id="KW-1185">Reference proteome</keyword>
<comment type="caution">
    <text evidence="8">The sequence shown here is derived from an EMBL/GenBank/DDBJ whole genome shotgun (WGS) entry which is preliminary data.</text>
</comment>
<gene>
    <name evidence="8" type="ORF">B0I35DRAFT_454393</name>
</gene>
<feature type="transmembrane region" description="Helical" evidence="6">
    <location>
        <begin position="375"/>
        <end position="396"/>
    </location>
</feature>
<feature type="transmembrane region" description="Helical" evidence="6">
    <location>
        <begin position="114"/>
        <end position="134"/>
    </location>
</feature>
<dbReference type="GO" id="GO:0016020">
    <property type="term" value="C:membrane"/>
    <property type="evidence" value="ECO:0007669"/>
    <property type="project" value="UniProtKB-SubCell"/>
</dbReference>
<keyword evidence="2" id="KW-0813">Transport</keyword>
<keyword evidence="3 6" id="KW-0812">Transmembrane</keyword>
<reference evidence="8" key="1">
    <citation type="journal article" date="2021" name="Nat. Commun.">
        <title>Genetic determinants of endophytism in the Arabidopsis root mycobiome.</title>
        <authorList>
            <person name="Mesny F."/>
            <person name="Miyauchi S."/>
            <person name="Thiergart T."/>
            <person name="Pickel B."/>
            <person name="Atanasova L."/>
            <person name="Karlsson M."/>
            <person name="Huettel B."/>
            <person name="Barry K.W."/>
            <person name="Haridas S."/>
            <person name="Chen C."/>
            <person name="Bauer D."/>
            <person name="Andreopoulos W."/>
            <person name="Pangilinan J."/>
            <person name="LaButti K."/>
            <person name="Riley R."/>
            <person name="Lipzen A."/>
            <person name="Clum A."/>
            <person name="Drula E."/>
            <person name="Henrissat B."/>
            <person name="Kohler A."/>
            <person name="Grigoriev I.V."/>
            <person name="Martin F.M."/>
            <person name="Hacquard S."/>
        </authorList>
    </citation>
    <scope>NUCLEOTIDE SEQUENCE</scope>
    <source>
        <strain evidence="8">MPI-CAGE-CH-0235</strain>
    </source>
</reference>
<dbReference type="PANTHER" id="PTHR43791:SF62">
    <property type="entry name" value="MAJOR FACILITATOR SUPERFAMILY (MFS) PROFILE DOMAIN-CONTAINING PROTEIN"/>
    <property type="match status" value="1"/>
</dbReference>
<accession>A0A8K0WK30</accession>
<dbReference type="GO" id="GO:0022857">
    <property type="term" value="F:transmembrane transporter activity"/>
    <property type="evidence" value="ECO:0007669"/>
    <property type="project" value="InterPro"/>
</dbReference>
<keyword evidence="5 6" id="KW-0472">Membrane</keyword>
<evidence type="ECO:0000256" key="6">
    <source>
        <dbReference type="SAM" id="Phobius"/>
    </source>
</evidence>
<dbReference type="InterPro" id="IPR011701">
    <property type="entry name" value="MFS"/>
</dbReference>
<evidence type="ECO:0000256" key="4">
    <source>
        <dbReference type="ARBA" id="ARBA00022989"/>
    </source>
</evidence>
<dbReference type="FunFam" id="1.20.1250.20:FF:000013">
    <property type="entry name" value="MFS general substrate transporter"/>
    <property type="match status" value="1"/>
</dbReference>
<feature type="transmembrane region" description="Helical" evidence="6">
    <location>
        <begin position="282"/>
        <end position="300"/>
    </location>
</feature>
<feature type="transmembrane region" description="Helical" evidence="6">
    <location>
        <begin position="208"/>
        <end position="230"/>
    </location>
</feature>
<feature type="transmembrane region" description="Helical" evidence="6">
    <location>
        <begin position="140"/>
        <end position="165"/>
    </location>
</feature>
<evidence type="ECO:0000256" key="3">
    <source>
        <dbReference type="ARBA" id="ARBA00022692"/>
    </source>
</evidence>
<keyword evidence="4 6" id="KW-1133">Transmembrane helix</keyword>
<feature type="domain" description="Major facilitator superfamily (MFS) profile" evidence="7">
    <location>
        <begin position="48"/>
        <end position="467"/>
    </location>
</feature>
<dbReference type="EMBL" id="JAGPNK010000019">
    <property type="protein sequence ID" value="KAH7305220.1"/>
    <property type="molecule type" value="Genomic_DNA"/>
</dbReference>
<feature type="transmembrane region" description="Helical" evidence="6">
    <location>
        <begin position="177"/>
        <end position="196"/>
    </location>
</feature>
<evidence type="ECO:0000259" key="7">
    <source>
        <dbReference type="PROSITE" id="PS50850"/>
    </source>
</evidence>
<dbReference type="Pfam" id="PF07690">
    <property type="entry name" value="MFS_1"/>
    <property type="match status" value="1"/>
</dbReference>
<feature type="transmembrane region" description="Helical" evidence="6">
    <location>
        <begin position="441"/>
        <end position="462"/>
    </location>
</feature>
<evidence type="ECO:0000256" key="2">
    <source>
        <dbReference type="ARBA" id="ARBA00022448"/>
    </source>
</evidence>
<dbReference type="InterPro" id="IPR036259">
    <property type="entry name" value="MFS_trans_sf"/>
</dbReference>
<evidence type="ECO:0000256" key="1">
    <source>
        <dbReference type="ARBA" id="ARBA00004141"/>
    </source>
</evidence>
<feature type="transmembrane region" description="Helical" evidence="6">
    <location>
        <begin position="408"/>
        <end position="429"/>
    </location>
</feature>
<evidence type="ECO:0000313" key="9">
    <source>
        <dbReference type="Proteomes" id="UP000813444"/>
    </source>
</evidence>
<name>A0A8K0WK30_9HYPO</name>
<protein>
    <submittedName>
        <fullName evidence="8">Major facilitator superfamily domain-containing protein</fullName>
    </submittedName>
</protein>
<dbReference type="AlphaFoldDB" id="A0A8K0WK30"/>
<dbReference type="FunFam" id="1.20.1250.20:FF:000057">
    <property type="entry name" value="MFS general substrate transporter"/>
    <property type="match status" value="1"/>
</dbReference>
<evidence type="ECO:0000256" key="5">
    <source>
        <dbReference type="ARBA" id="ARBA00023136"/>
    </source>
</evidence>
<dbReference type="PANTHER" id="PTHR43791">
    <property type="entry name" value="PERMEASE-RELATED"/>
    <property type="match status" value="1"/>
</dbReference>
<feature type="transmembrane region" description="Helical" evidence="6">
    <location>
        <begin position="351"/>
        <end position="369"/>
    </location>
</feature>
<feature type="transmembrane region" description="Helical" evidence="6">
    <location>
        <begin position="320"/>
        <end position="339"/>
    </location>
</feature>
<proteinExistence type="predicted"/>
<dbReference type="Proteomes" id="UP000813444">
    <property type="component" value="Unassembled WGS sequence"/>
</dbReference>
<dbReference type="InterPro" id="IPR020846">
    <property type="entry name" value="MFS_dom"/>
</dbReference>
<organism evidence="8 9">
    <name type="scientific">Stachybotrys elegans</name>
    <dbReference type="NCBI Taxonomy" id="80388"/>
    <lineage>
        <taxon>Eukaryota</taxon>
        <taxon>Fungi</taxon>
        <taxon>Dikarya</taxon>
        <taxon>Ascomycota</taxon>
        <taxon>Pezizomycotina</taxon>
        <taxon>Sordariomycetes</taxon>
        <taxon>Hypocreomycetidae</taxon>
        <taxon>Hypocreales</taxon>
        <taxon>Stachybotryaceae</taxon>
        <taxon>Stachybotrys</taxon>
    </lineage>
</organism>
<evidence type="ECO:0000313" key="8">
    <source>
        <dbReference type="EMBL" id="KAH7305220.1"/>
    </source>
</evidence>